<dbReference type="InterPro" id="IPR050600">
    <property type="entry name" value="SETD3_SETD6_MTase"/>
</dbReference>
<keyword evidence="1" id="KW-0732">Signal</keyword>
<organism evidence="3">
    <name type="scientific">Trieres chinensis</name>
    <name type="common">Marine centric diatom</name>
    <name type="synonym">Odontella sinensis</name>
    <dbReference type="NCBI Taxonomy" id="1514140"/>
    <lineage>
        <taxon>Eukaryota</taxon>
        <taxon>Sar</taxon>
        <taxon>Stramenopiles</taxon>
        <taxon>Ochrophyta</taxon>
        <taxon>Bacillariophyta</taxon>
        <taxon>Mediophyceae</taxon>
        <taxon>Biddulphiophycidae</taxon>
        <taxon>Eupodiscales</taxon>
        <taxon>Parodontellaceae</taxon>
        <taxon>Trieres</taxon>
    </lineage>
</organism>
<feature type="domain" description="SET" evidence="2">
    <location>
        <begin position="84"/>
        <end position="316"/>
    </location>
</feature>
<feature type="chain" id="PRO_5031543370" description="SET domain-containing protein" evidence="1">
    <location>
        <begin position="21"/>
        <end position="473"/>
    </location>
</feature>
<dbReference type="InterPro" id="IPR001214">
    <property type="entry name" value="SET_dom"/>
</dbReference>
<dbReference type="Gene3D" id="3.90.1410.10">
    <property type="entry name" value="set domain protein methyltransferase, domain 1"/>
    <property type="match status" value="1"/>
</dbReference>
<dbReference type="SUPFAM" id="SSF82199">
    <property type="entry name" value="SET domain"/>
    <property type="match status" value="1"/>
</dbReference>
<evidence type="ECO:0000313" key="3">
    <source>
        <dbReference type="EMBL" id="CAD9329401.1"/>
    </source>
</evidence>
<sequence>MKCGVVILFVFFSATKTLSAFSVLPNKHAGITNSFVLSDAPRISSLTSLGVIVDANKVDITEGIERDVSTMEQWAGDYGIQRAPGLGLFMQDNQDGIADDYSVYTTEPLQVGSTVVLVPNQMFLTSYQAPQEFGSALEEAEGELSDAVQEYHTSKKPEEVIAIFRLYVKILSEYEKGVDSPWFPWLNSLPRRFNNGAAMTSACFECLLPYAAELSMTERTTSVNFQKCAELLQYAGVLQEATVVDVDLLKWAYSVASTRSFIIPGTGGELVIAPLADYFNHGAEPEVEYQFDEEFNLMMYTTTDVPAGSPLRLSLGDPTNPSPLFATYGFLDESSPATFSKIMDKETEMEELMFDKSKLLFYKDSGDISPQVWDLLLYAYLKEEDYDTSQDFYQAVMAEDEAAKFEYHQQYFSYTLEALREHVDGTLQSLEELSIKAMGKDLSTHPRIPVILKHNDFVKETFLQVQANIYSMM</sequence>
<feature type="signal peptide" evidence="1">
    <location>
        <begin position="1"/>
        <end position="20"/>
    </location>
</feature>
<protein>
    <recommendedName>
        <fullName evidence="2">SET domain-containing protein</fullName>
    </recommendedName>
</protein>
<evidence type="ECO:0000259" key="2">
    <source>
        <dbReference type="PROSITE" id="PS50280"/>
    </source>
</evidence>
<evidence type="ECO:0000256" key="1">
    <source>
        <dbReference type="SAM" id="SignalP"/>
    </source>
</evidence>
<accession>A0A7S1Z5S9</accession>
<name>A0A7S1Z5S9_TRICV</name>
<proteinExistence type="predicted"/>
<reference evidence="3" key="1">
    <citation type="submission" date="2021-01" db="EMBL/GenBank/DDBJ databases">
        <authorList>
            <person name="Corre E."/>
            <person name="Pelletier E."/>
            <person name="Niang G."/>
            <person name="Scheremetjew M."/>
            <person name="Finn R."/>
            <person name="Kale V."/>
            <person name="Holt S."/>
            <person name="Cochrane G."/>
            <person name="Meng A."/>
            <person name="Brown T."/>
            <person name="Cohen L."/>
        </authorList>
    </citation>
    <scope>NUCLEOTIDE SEQUENCE</scope>
    <source>
        <strain evidence="3">Grunow 1884</strain>
    </source>
</reference>
<dbReference type="PROSITE" id="PS50280">
    <property type="entry name" value="SET"/>
    <property type="match status" value="1"/>
</dbReference>
<dbReference type="EMBL" id="HBGO01009341">
    <property type="protein sequence ID" value="CAD9329401.1"/>
    <property type="molecule type" value="Transcribed_RNA"/>
</dbReference>
<dbReference type="GO" id="GO:0016279">
    <property type="term" value="F:protein-lysine N-methyltransferase activity"/>
    <property type="evidence" value="ECO:0007669"/>
    <property type="project" value="TreeGrafter"/>
</dbReference>
<dbReference type="PANTHER" id="PTHR13271:SF137">
    <property type="entry name" value="SET DOMAIN-CONTAINING PROTEIN"/>
    <property type="match status" value="1"/>
</dbReference>
<gene>
    <name evidence="3" type="ORF">OSIN01602_LOCUS5139</name>
</gene>
<dbReference type="CDD" id="cd10527">
    <property type="entry name" value="SET_LSMT"/>
    <property type="match status" value="1"/>
</dbReference>
<dbReference type="InterPro" id="IPR046341">
    <property type="entry name" value="SET_dom_sf"/>
</dbReference>
<dbReference type="PANTHER" id="PTHR13271">
    <property type="entry name" value="UNCHARACTERIZED PUTATIVE METHYLTRANSFERASE"/>
    <property type="match status" value="1"/>
</dbReference>
<dbReference type="AlphaFoldDB" id="A0A7S1Z5S9"/>